<keyword evidence="3" id="KW-1185">Reference proteome</keyword>
<evidence type="ECO:0000313" key="3">
    <source>
        <dbReference type="Proteomes" id="UP001234989"/>
    </source>
</evidence>
<accession>A0AAF0TJG0</accession>
<dbReference type="AlphaFoldDB" id="A0AAF0TJG0"/>
<name>A0AAF0TJG0_SOLVR</name>
<reference evidence="2" key="1">
    <citation type="submission" date="2023-08" db="EMBL/GenBank/DDBJ databases">
        <title>A de novo genome assembly of Solanum verrucosum Schlechtendal, a Mexican diploid species geographically isolated from the other diploid A-genome species in potato relatives.</title>
        <authorList>
            <person name="Hosaka K."/>
        </authorList>
    </citation>
    <scope>NUCLEOTIDE SEQUENCE</scope>
    <source>
        <tissue evidence="2">Young leaves</tissue>
    </source>
</reference>
<organism evidence="2 3">
    <name type="scientific">Solanum verrucosum</name>
    <dbReference type="NCBI Taxonomy" id="315347"/>
    <lineage>
        <taxon>Eukaryota</taxon>
        <taxon>Viridiplantae</taxon>
        <taxon>Streptophyta</taxon>
        <taxon>Embryophyta</taxon>
        <taxon>Tracheophyta</taxon>
        <taxon>Spermatophyta</taxon>
        <taxon>Magnoliopsida</taxon>
        <taxon>eudicotyledons</taxon>
        <taxon>Gunneridae</taxon>
        <taxon>Pentapetalae</taxon>
        <taxon>asterids</taxon>
        <taxon>lamiids</taxon>
        <taxon>Solanales</taxon>
        <taxon>Solanaceae</taxon>
        <taxon>Solanoideae</taxon>
        <taxon>Solaneae</taxon>
        <taxon>Solanum</taxon>
    </lineage>
</organism>
<gene>
    <name evidence="2" type="ORF">MTR67_011693</name>
</gene>
<dbReference type="EMBL" id="CP133614">
    <property type="protein sequence ID" value="WMV18308.1"/>
    <property type="molecule type" value="Genomic_DNA"/>
</dbReference>
<dbReference type="PANTHER" id="PTHR34663:SF9">
    <property type="entry name" value="OS06G0637400 PROTEIN"/>
    <property type="match status" value="1"/>
</dbReference>
<dbReference type="PANTHER" id="PTHR34663">
    <property type="entry name" value="OS06G0637400 PROTEIN"/>
    <property type="match status" value="1"/>
</dbReference>
<dbReference type="GO" id="GO:0050793">
    <property type="term" value="P:regulation of developmental process"/>
    <property type="evidence" value="ECO:0007669"/>
    <property type="project" value="InterPro"/>
</dbReference>
<dbReference type="InterPro" id="IPR044700">
    <property type="entry name" value="PIP2/PIPL1"/>
</dbReference>
<dbReference type="Proteomes" id="UP001234989">
    <property type="component" value="Chromosome 3"/>
</dbReference>
<dbReference type="GO" id="GO:0045087">
    <property type="term" value="P:innate immune response"/>
    <property type="evidence" value="ECO:0007669"/>
    <property type="project" value="InterPro"/>
</dbReference>
<evidence type="ECO:0000313" key="2">
    <source>
        <dbReference type="EMBL" id="WMV18308.1"/>
    </source>
</evidence>
<proteinExistence type="predicted"/>
<sequence length="153" mass="16052">METFDWLTLGGIKDGPSPGVGHKFINSQTLGEKNNLGLDRVGSIHMGDPNPILTGSIAKSKAFDSNTTKKEIKSKFINDPIYTGLNDSELIPIQGLGSDSNEKGTFDWLSLGGIKDGPSPGVGHKFTNSQTLGGIKAGPSPGVGHKIVTGNHQ</sequence>
<feature type="region of interest" description="Disordered" evidence="1">
    <location>
        <begin position="132"/>
        <end position="153"/>
    </location>
</feature>
<protein>
    <submittedName>
        <fullName evidence="2">Uncharacterized protein</fullName>
    </submittedName>
</protein>
<evidence type="ECO:0000256" key="1">
    <source>
        <dbReference type="SAM" id="MobiDB-lite"/>
    </source>
</evidence>